<dbReference type="Pfam" id="PF13561">
    <property type="entry name" value="adh_short_C2"/>
    <property type="match status" value="1"/>
</dbReference>
<dbReference type="AlphaFoldDB" id="A0A1K1S293"/>
<dbReference type="Gene3D" id="3.40.50.720">
    <property type="entry name" value="NAD(P)-binding Rossmann-like Domain"/>
    <property type="match status" value="1"/>
</dbReference>
<sequence length="257" mass="26534">MTVQLANKTALVTGSSRGIGRAIATRLARAGAVTAVHSGTDAGGVAETVRVIEEAGGRAFPVLAELGVPGDVDVLFDGLEAGLKEHADRVGLDILVNNAAVLGTVAPEEVTPGQFDRLMAVNAKAPLFIVQRALPLMPDGGRIVNISTGLTRFANPPEVAHAMSKAALEMITLHFARHLGARGITVNTVAPGVVDTGDLARAEPWLRAALSGLSAFGRLGEPEDISEVVAFLAAPEARWITGAWIDATGGTMLGQDL</sequence>
<dbReference type="PRINTS" id="PR00080">
    <property type="entry name" value="SDRFAMILY"/>
</dbReference>
<dbReference type="PRINTS" id="PR00081">
    <property type="entry name" value="GDHRDH"/>
</dbReference>
<protein>
    <submittedName>
        <fullName evidence="3">NAD(P)-dependent dehydrogenase, short-chain alcohol dehydrogenase family</fullName>
    </submittedName>
</protein>
<organism evidence="3 4">
    <name type="scientific">Amycolatopsis australiensis</name>
    <dbReference type="NCBI Taxonomy" id="546364"/>
    <lineage>
        <taxon>Bacteria</taxon>
        <taxon>Bacillati</taxon>
        <taxon>Actinomycetota</taxon>
        <taxon>Actinomycetes</taxon>
        <taxon>Pseudonocardiales</taxon>
        <taxon>Pseudonocardiaceae</taxon>
        <taxon>Amycolatopsis</taxon>
    </lineage>
</organism>
<dbReference type="RefSeq" id="WP_072478133.1">
    <property type="nucleotide sequence ID" value="NZ_FPJG01000006.1"/>
</dbReference>
<dbReference type="PANTHER" id="PTHR43639">
    <property type="entry name" value="OXIDOREDUCTASE, SHORT-CHAIN DEHYDROGENASE/REDUCTASE FAMILY (AFU_ORTHOLOGUE AFUA_5G02870)"/>
    <property type="match status" value="1"/>
</dbReference>
<keyword evidence="2" id="KW-0560">Oxidoreductase</keyword>
<accession>A0A1K1S293</accession>
<dbReference type="Proteomes" id="UP000182740">
    <property type="component" value="Unassembled WGS sequence"/>
</dbReference>
<evidence type="ECO:0000256" key="1">
    <source>
        <dbReference type="ARBA" id="ARBA00006484"/>
    </source>
</evidence>
<reference evidence="4" key="1">
    <citation type="submission" date="2016-11" db="EMBL/GenBank/DDBJ databases">
        <authorList>
            <person name="Varghese N."/>
            <person name="Submissions S."/>
        </authorList>
    </citation>
    <scope>NUCLEOTIDE SEQUENCE [LARGE SCALE GENOMIC DNA]</scope>
    <source>
        <strain evidence="4">DSM 44671</strain>
    </source>
</reference>
<dbReference type="EMBL" id="FPJG01000006">
    <property type="protein sequence ID" value="SFW78449.1"/>
    <property type="molecule type" value="Genomic_DNA"/>
</dbReference>
<keyword evidence="4" id="KW-1185">Reference proteome</keyword>
<gene>
    <name evidence="3" type="ORF">SAMN04489730_4519</name>
</gene>
<proteinExistence type="inferred from homology"/>
<evidence type="ECO:0000313" key="3">
    <source>
        <dbReference type="EMBL" id="SFW78449.1"/>
    </source>
</evidence>
<dbReference type="STRING" id="546364.SAMN04489730_4519"/>
<dbReference type="InterPro" id="IPR036291">
    <property type="entry name" value="NAD(P)-bd_dom_sf"/>
</dbReference>
<dbReference type="SUPFAM" id="SSF51735">
    <property type="entry name" value="NAD(P)-binding Rossmann-fold domains"/>
    <property type="match status" value="1"/>
</dbReference>
<evidence type="ECO:0000313" key="4">
    <source>
        <dbReference type="Proteomes" id="UP000182740"/>
    </source>
</evidence>
<dbReference type="FunFam" id="3.40.50.720:FF:000084">
    <property type="entry name" value="Short-chain dehydrogenase reductase"/>
    <property type="match status" value="1"/>
</dbReference>
<dbReference type="PANTHER" id="PTHR43639:SF1">
    <property type="entry name" value="SHORT-CHAIN DEHYDROGENASE_REDUCTASE FAMILY PROTEIN"/>
    <property type="match status" value="1"/>
</dbReference>
<dbReference type="GO" id="GO:0016491">
    <property type="term" value="F:oxidoreductase activity"/>
    <property type="evidence" value="ECO:0007669"/>
    <property type="project" value="UniProtKB-KW"/>
</dbReference>
<comment type="similarity">
    <text evidence="1">Belongs to the short-chain dehydrogenases/reductases (SDR) family.</text>
</comment>
<dbReference type="InterPro" id="IPR002347">
    <property type="entry name" value="SDR_fam"/>
</dbReference>
<evidence type="ECO:0000256" key="2">
    <source>
        <dbReference type="ARBA" id="ARBA00023002"/>
    </source>
</evidence>
<name>A0A1K1S293_9PSEU</name>